<protein>
    <submittedName>
        <fullName evidence="2">Uncharacterized protein</fullName>
    </submittedName>
</protein>
<feature type="region of interest" description="Disordered" evidence="1">
    <location>
        <begin position="77"/>
        <end position="104"/>
    </location>
</feature>
<evidence type="ECO:0000256" key="1">
    <source>
        <dbReference type="SAM" id="MobiDB-lite"/>
    </source>
</evidence>
<proteinExistence type="predicted"/>
<sequence length="136" mass="15168">MHHEAPPTIGTIPAIEEDLVTAWLNLEAVPASGLGQVQVRSFDFAGSKNKLQVSGLSLCYSSILNLILPNPYLVSPKETPRPLKALRHLSPRREEEKEEDRRDTRIKKVNCAPPSLHTLVLNMKMGLLILAGRWLL</sequence>
<accession>A0AAV6QFD8</accession>
<dbReference type="AlphaFoldDB" id="A0AAV6QFD8"/>
<organism evidence="2 3">
    <name type="scientific">Solea senegalensis</name>
    <name type="common">Senegalese sole</name>
    <dbReference type="NCBI Taxonomy" id="28829"/>
    <lineage>
        <taxon>Eukaryota</taxon>
        <taxon>Metazoa</taxon>
        <taxon>Chordata</taxon>
        <taxon>Craniata</taxon>
        <taxon>Vertebrata</taxon>
        <taxon>Euteleostomi</taxon>
        <taxon>Actinopterygii</taxon>
        <taxon>Neopterygii</taxon>
        <taxon>Teleostei</taxon>
        <taxon>Neoteleostei</taxon>
        <taxon>Acanthomorphata</taxon>
        <taxon>Carangaria</taxon>
        <taxon>Pleuronectiformes</taxon>
        <taxon>Pleuronectoidei</taxon>
        <taxon>Soleidae</taxon>
        <taxon>Solea</taxon>
    </lineage>
</organism>
<feature type="compositionally biased region" description="Basic and acidic residues" evidence="1">
    <location>
        <begin position="91"/>
        <end position="103"/>
    </location>
</feature>
<comment type="caution">
    <text evidence="2">The sequence shown here is derived from an EMBL/GenBank/DDBJ whole genome shotgun (WGS) entry which is preliminary data.</text>
</comment>
<evidence type="ECO:0000313" key="3">
    <source>
        <dbReference type="Proteomes" id="UP000693946"/>
    </source>
</evidence>
<keyword evidence="3" id="KW-1185">Reference proteome</keyword>
<name>A0AAV6QFD8_SOLSE</name>
<reference evidence="2 3" key="1">
    <citation type="journal article" date="2021" name="Sci. Rep.">
        <title>Chromosome anchoring in Senegalese sole (Solea senegalensis) reveals sex-associated markers and genome rearrangements in flatfish.</title>
        <authorList>
            <person name="Guerrero-Cozar I."/>
            <person name="Gomez-Garrido J."/>
            <person name="Berbel C."/>
            <person name="Martinez-Blanch J.F."/>
            <person name="Alioto T."/>
            <person name="Claros M.G."/>
            <person name="Gagnaire P.A."/>
            <person name="Manchado M."/>
        </authorList>
    </citation>
    <scope>NUCLEOTIDE SEQUENCE [LARGE SCALE GENOMIC DNA]</scope>
    <source>
        <strain evidence="2">Sse05_10M</strain>
    </source>
</reference>
<dbReference type="EMBL" id="JAGKHQ010000017">
    <property type="protein sequence ID" value="KAG7489890.1"/>
    <property type="molecule type" value="Genomic_DNA"/>
</dbReference>
<gene>
    <name evidence="2" type="ORF">JOB18_022868</name>
</gene>
<dbReference type="Proteomes" id="UP000693946">
    <property type="component" value="Linkage Group LG5"/>
</dbReference>
<evidence type="ECO:0000313" key="2">
    <source>
        <dbReference type="EMBL" id="KAG7489890.1"/>
    </source>
</evidence>